<evidence type="ECO:0000313" key="4">
    <source>
        <dbReference type="Proteomes" id="UP000659904"/>
    </source>
</evidence>
<evidence type="ECO:0000313" key="3">
    <source>
        <dbReference type="EMBL" id="GIF97210.1"/>
    </source>
</evidence>
<keyword evidence="2" id="KW-0472">Membrane</keyword>
<reference evidence="3 4" key="1">
    <citation type="submission" date="2021-01" db="EMBL/GenBank/DDBJ databases">
        <title>Whole genome shotgun sequence of Catellatospora citrea NBRC 14495.</title>
        <authorList>
            <person name="Komaki H."/>
            <person name="Tamura T."/>
        </authorList>
    </citation>
    <scope>NUCLEOTIDE SEQUENCE [LARGE SCALE GENOMIC DNA]</scope>
    <source>
        <strain evidence="3 4">NBRC 14495</strain>
    </source>
</reference>
<name>A0A8J3NY84_9ACTN</name>
<dbReference type="RefSeq" id="WP_120315048.1">
    <property type="nucleotide sequence ID" value="NZ_BONH01000007.1"/>
</dbReference>
<keyword evidence="4" id="KW-1185">Reference proteome</keyword>
<organism evidence="3 4">
    <name type="scientific">Catellatospora citrea</name>
    <dbReference type="NCBI Taxonomy" id="53366"/>
    <lineage>
        <taxon>Bacteria</taxon>
        <taxon>Bacillati</taxon>
        <taxon>Actinomycetota</taxon>
        <taxon>Actinomycetes</taxon>
        <taxon>Micromonosporales</taxon>
        <taxon>Micromonosporaceae</taxon>
        <taxon>Catellatospora</taxon>
    </lineage>
</organism>
<accession>A0A8J3NY84</accession>
<dbReference type="AlphaFoldDB" id="A0A8J3NY84"/>
<dbReference type="EMBL" id="BONH01000007">
    <property type="protein sequence ID" value="GIF97210.1"/>
    <property type="molecule type" value="Genomic_DNA"/>
</dbReference>
<evidence type="ECO:0000256" key="2">
    <source>
        <dbReference type="SAM" id="Phobius"/>
    </source>
</evidence>
<sequence length="219" mass="23911">MAEVDETTPPPAAPARRIRLRRGPVPGVDRFNAMVTGGTLLVSVVALVFTALTLSDQQSVNEMQLELNTIERQRQLRIYSSRVSMWVQVGDEASTVRPRGLDVQIANRSPVPVRAVTAYAHLLKADGATAERGIVLGDIPPCSQISYRVFARSPWAIERRDHVESFGLSLVFLERTNTWRLTYRDLEPTAADQAKSDPEGAVGAITDDATPLSDCGEGA</sequence>
<feature type="transmembrane region" description="Helical" evidence="2">
    <location>
        <begin position="31"/>
        <end position="54"/>
    </location>
</feature>
<proteinExistence type="predicted"/>
<dbReference type="Proteomes" id="UP000659904">
    <property type="component" value="Unassembled WGS sequence"/>
</dbReference>
<keyword evidence="2" id="KW-1133">Transmembrane helix</keyword>
<evidence type="ECO:0000256" key="1">
    <source>
        <dbReference type="SAM" id="MobiDB-lite"/>
    </source>
</evidence>
<protein>
    <submittedName>
        <fullName evidence="3">Uncharacterized protein</fullName>
    </submittedName>
</protein>
<comment type="caution">
    <text evidence="3">The sequence shown here is derived from an EMBL/GenBank/DDBJ whole genome shotgun (WGS) entry which is preliminary data.</text>
</comment>
<gene>
    <name evidence="3" type="ORF">Cci01nite_23040</name>
</gene>
<feature type="region of interest" description="Disordered" evidence="1">
    <location>
        <begin position="189"/>
        <end position="219"/>
    </location>
</feature>
<keyword evidence="2" id="KW-0812">Transmembrane</keyword>